<dbReference type="NCBIfam" id="NF046100">
    <property type="entry name" value="RSP_2648_fam_PIN"/>
    <property type="match status" value="1"/>
</dbReference>
<name>A0ABU3DJP6_9RHOB</name>
<gene>
    <name evidence="2" type="ORF">RM543_13790</name>
</gene>
<protein>
    <submittedName>
        <fullName evidence="2">PIN domain-containing protein</fullName>
    </submittedName>
</protein>
<keyword evidence="3" id="KW-1185">Reference proteome</keyword>
<dbReference type="InterPro" id="IPR029060">
    <property type="entry name" value="PIN-like_dom_sf"/>
</dbReference>
<dbReference type="SUPFAM" id="SSF88723">
    <property type="entry name" value="PIN domain-like"/>
    <property type="match status" value="1"/>
</dbReference>
<dbReference type="EMBL" id="JAVRHL010000003">
    <property type="protein sequence ID" value="MDT0683759.1"/>
    <property type="molecule type" value="Genomic_DNA"/>
</dbReference>
<accession>A0ABU3DJP6</accession>
<evidence type="ECO:0000313" key="3">
    <source>
        <dbReference type="Proteomes" id="UP001265259"/>
    </source>
</evidence>
<dbReference type="InterPro" id="IPR002716">
    <property type="entry name" value="PIN_dom"/>
</dbReference>
<dbReference type="Pfam" id="PF13470">
    <property type="entry name" value="PIN_3"/>
    <property type="match status" value="1"/>
</dbReference>
<dbReference type="Proteomes" id="UP001265259">
    <property type="component" value="Unassembled WGS sequence"/>
</dbReference>
<dbReference type="RefSeq" id="WP_311692602.1">
    <property type="nucleotide sequence ID" value="NZ_JAVRHL010000003.1"/>
</dbReference>
<evidence type="ECO:0000313" key="2">
    <source>
        <dbReference type="EMBL" id="MDT0683759.1"/>
    </source>
</evidence>
<proteinExistence type="predicted"/>
<evidence type="ECO:0000259" key="1">
    <source>
        <dbReference type="Pfam" id="PF13470"/>
    </source>
</evidence>
<sequence>MTRALLDACVLYPAVMREVLISAAKRGLYRPLWSARLLEEWARAAAKRGAAEEAIARGDVALLRADFPAAEAPPAPGIEQRLWLPDPADVHVLAVAIASGADLLVTMNAKDFPRHTLREEGLDRIDPDAFLMDLWLKDAAGMEAAVADVVGRAARMDDAPRDARTLLKKARLPRLAKAIG</sequence>
<comment type="caution">
    <text evidence="2">The sequence shown here is derived from an EMBL/GenBank/DDBJ whole genome shotgun (WGS) entry which is preliminary data.</text>
</comment>
<feature type="domain" description="PIN" evidence="1">
    <location>
        <begin position="3"/>
        <end position="109"/>
    </location>
</feature>
<organism evidence="2 3">
    <name type="scientific">Tropicimonas omnivorans</name>
    <dbReference type="NCBI Taxonomy" id="3075590"/>
    <lineage>
        <taxon>Bacteria</taxon>
        <taxon>Pseudomonadati</taxon>
        <taxon>Pseudomonadota</taxon>
        <taxon>Alphaproteobacteria</taxon>
        <taxon>Rhodobacterales</taxon>
        <taxon>Roseobacteraceae</taxon>
        <taxon>Tropicimonas</taxon>
    </lineage>
</organism>
<reference evidence="2 3" key="1">
    <citation type="submission" date="2023-09" db="EMBL/GenBank/DDBJ databases">
        <authorList>
            <person name="Rey-Velasco X."/>
        </authorList>
    </citation>
    <scope>NUCLEOTIDE SEQUENCE [LARGE SCALE GENOMIC DNA]</scope>
    <source>
        <strain evidence="2 3">F158</strain>
    </source>
</reference>